<protein>
    <recommendedName>
        <fullName evidence="1">GAF domain-containing protein</fullName>
    </recommendedName>
</protein>
<reference evidence="2 3" key="1">
    <citation type="submission" date="2019-11" db="EMBL/GenBank/DDBJ databases">
        <title>Comparative genomics of hydrocarbon-degrading Desulfosarcina strains.</title>
        <authorList>
            <person name="Watanabe M."/>
            <person name="Kojima H."/>
            <person name="Fukui M."/>
        </authorList>
    </citation>
    <scope>NUCLEOTIDE SEQUENCE [LARGE SCALE GENOMIC DNA]</scope>
    <source>
        <strain evidence="2 3">PL12</strain>
    </source>
</reference>
<dbReference type="Pfam" id="PF01590">
    <property type="entry name" value="GAF"/>
    <property type="match status" value="1"/>
</dbReference>
<evidence type="ECO:0000259" key="1">
    <source>
        <dbReference type="SMART" id="SM00065"/>
    </source>
</evidence>
<name>A0A5K7YT25_9BACT</name>
<evidence type="ECO:0000313" key="2">
    <source>
        <dbReference type="EMBL" id="BBO71788.1"/>
    </source>
</evidence>
<sequence>MASENRINIDIFKAVTRSVAHSEDLDVMTNHLAQLLTAGLDIKGCAIFVLNAVTEELEILASFGLSAKYLTKGPLNTPKSINETFQGNPVVIADISKKNKSLQYPDEARKEGIAAIVSLPIDHLGEVVGVLRLYHFEPWKVSDQDLESLQILAGIIGLAMTYARFHNSIYAIAEVLGHTFQVELTPKWGKR</sequence>
<dbReference type="KEGG" id="dalk:DSCA_57180"/>
<dbReference type="SUPFAM" id="SSF55781">
    <property type="entry name" value="GAF domain-like"/>
    <property type="match status" value="1"/>
</dbReference>
<keyword evidence="3" id="KW-1185">Reference proteome</keyword>
<organism evidence="2 3">
    <name type="scientific">Desulfosarcina alkanivorans</name>
    <dbReference type="NCBI Taxonomy" id="571177"/>
    <lineage>
        <taxon>Bacteria</taxon>
        <taxon>Pseudomonadati</taxon>
        <taxon>Thermodesulfobacteriota</taxon>
        <taxon>Desulfobacteria</taxon>
        <taxon>Desulfobacterales</taxon>
        <taxon>Desulfosarcinaceae</taxon>
        <taxon>Desulfosarcina</taxon>
    </lineage>
</organism>
<dbReference type="AlphaFoldDB" id="A0A5K7YT25"/>
<dbReference type="InterPro" id="IPR003018">
    <property type="entry name" value="GAF"/>
</dbReference>
<dbReference type="Gene3D" id="3.30.450.40">
    <property type="match status" value="1"/>
</dbReference>
<accession>A0A5K7YT25</accession>
<dbReference type="RefSeq" id="WP_155319570.1">
    <property type="nucleotide sequence ID" value="NZ_AP021874.1"/>
</dbReference>
<proteinExistence type="predicted"/>
<dbReference type="SMART" id="SM00065">
    <property type="entry name" value="GAF"/>
    <property type="match status" value="1"/>
</dbReference>
<dbReference type="EMBL" id="AP021874">
    <property type="protein sequence ID" value="BBO71788.1"/>
    <property type="molecule type" value="Genomic_DNA"/>
</dbReference>
<gene>
    <name evidence="2" type="ORF">DSCA_57180</name>
</gene>
<feature type="domain" description="GAF" evidence="1">
    <location>
        <begin position="24"/>
        <end position="170"/>
    </location>
</feature>
<dbReference type="OrthoDB" id="9765588at2"/>
<evidence type="ECO:0000313" key="3">
    <source>
        <dbReference type="Proteomes" id="UP000427906"/>
    </source>
</evidence>
<dbReference type="Proteomes" id="UP000427906">
    <property type="component" value="Chromosome"/>
</dbReference>
<dbReference type="InterPro" id="IPR029016">
    <property type="entry name" value="GAF-like_dom_sf"/>
</dbReference>